<gene>
    <name evidence="5" type="ORF">FSB64_39280</name>
</gene>
<evidence type="ECO:0000313" key="6">
    <source>
        <dbReference type="Proteomes" id="UP000821598"/>
    </source>
</evidence>
<dbReference type="PANTHER" id="PTHR38107">
    <property type="match status" value="1"/>
</dbReference>
<accession>A0ABX2NYH2</accession>
<proteinExistence type="inferred from homology"/>
<comment type="caution">
    <text evidence="5">The sequence shown here is derived from an EMBL/GenBank/DDBJ whole genome shotgun (WGS) entry which is preliminary data.</text>
</comment>
<dbReference type="EC" id="3.2.1.17" evidence="4"/>
<evidence type="ECO:0000256" key="1">
    <source>
        <dbReference type="ARBA" id="ARBA00022529"/>
    </source>
</evidence>
<comment type="similarity">
    <text evidence="4">Belongs to the glycosyl hydrolase 24 family.</text>
</comment>
<evidence type="ECO:0000256" key="2">
    <source>
        <dbReference type="ARBA" id="ARBA00022638"/>
    </source>
</evidence>
<dbReference type="PANTHER" id="PTHR38107:SF3">
    <property type="entry name" value="LYSOZYME RRRD-RELATED"/>
    <property type="match status" value="1"/>
</dbReference>
<dbReference type="EMBL" id="VOMC01000098">
    <property type="protein sequence ID" value="NVI09561.1"/>
    <property type="molecule type" value="Genomic_DNA"/>
</dbReference>
<dbReference type="CDD" id="cd00737">
    <property type="entry name" value="lyz_endolysin_autolysin"/>
    <property type="match status" value="1"/>
</dbReference>
<dbReference type="InterPro" id="IPR023346">
    <property type="entry name" value="Lysozyme-like_dom_sf"/>
</dbReference>
<reference evidence="5 6" key="1">
    <citation type="submission" date="2019-08" db="EMBL/GenBank/DDBJ databases">
        <title>Paraburkholderia simonii sp. nov. and P. youngii sp. nov. Brazilian and Mexican Mimosa-associated rhizobia.</title>
        <authorList>
            <person name="Mavima L."/>
            <person name="Beukes C.W."/>
            <person name="Palmer M."/>
            <person name="De Meyer S.E."/>
            <person name="James E.K."/>
            <person name="Maluk M."/>
            <person name="Avontuur J.R."/>
            <person name="Chan W.Y."/>
            <person name="Venter S.N."/>
            <person name="Steenkamp E.T."/>
        </authorList>
    </citation>
    <scope>NUCLEOTIDE SEQUENCE [LARGE SCALE GENOMIC DNA]</scope>
    <source>
        <strain evidence="5 6">JPY454</strain>
    </source>
</reference>
<keyword evidence="1 4" id="KW-0929">Antimicrobial</keyword>
<dbReference type="Gene3D" id="1.10.530.40">
    <property type="match status" value="1"/>
</dbReference>
<name>A0ABX2NYH2_9BURK</name>
<evidence type="ECO:0000313" key="5">
    <source>
        <dbReference type="EMBL" id="NVI09561.1"/>
    </source>
</evidence>
<dbReference type="InterPro" id="IPR023347">
    <property type="entry name" value="Lysozyme_dom_sf"/>
</dbReference>
<dbReference type="InterPro" id="IPR002196">
    <property type="entry name" value="Glyco_hydro_24"/>
</dbReference>
<dbReference type="SUPFAM" id="SSF53955">
    <property type="entry name" value="Lysozyme-like"/>
    <property type="match status" value="1"/>
</dbReference>
<protein>
    <recommendedName>
        <fullName evidence="4">Lysozyme</fullName>
        <ecNumber evidence="4">3.2.1.17</ecNumber>
    </recommendedName>
</protein>
<keyword evidence="4" id="KW-0378">Hydrolase</keyword>
<dbReference type="Pfam" id="PF00959">
    <property type="entry name" value="Phage_lysozyme"/>
    <property type="match status" value="1"/>
</dbReference>
<evidence type="ECO:0000256" key="3">
    <source>
        <dbReference type="ARBA" id="ARBA00023200"/>
    </source>
</evidence>
<dbReference type="Proteomes" id="UP000821598">
    <property type="component" value="Unassembled WGS sequence"/>
</dbReference>
<organism evidence="5 6">
    <name type="scientific">Paraburkholderia youngii</name>
    <dbReference type="NCBI Taxonomy" id="2782701"/>
    <lineage>
        <taxon>Bacteria</taxon>
        <taxon>Pseudomonadati</taxon>
        <taxon>Pseudomonadota</taxon>
        <taxon>Betaproteobacteria</taxon>
        <taxon>Burkholderiales</taxon>
        <taxon>Burkholderiaceae</taxon>
        <taxon>Paraburkholderia</taxon>
    </lineage>
</organism>
<keyword evidence="3" id="KW-1035">Host cytoplasm</keyword>
<sequence length="199" mass="22372">MPDAIGRALTDTNPNSCVDLRCDRHGKPWKASDKIKTFMGIWESGRMEGTTRIFRADHSHIDVPVSGGMILVVYRDDRGNPTVGCGHLVLPEDNLQVGQTITVARARDLLEKDLKRMEEAMNRNVRVLLHQYEYDALVSICFNAGGGAAAIEIAGRVNQGDYQNIAEYITTFRCRNPRLRQRRITEARVFAQGIYDATH</sequence>
<keyword evidence="4" id="KW-0326">Glycosidase</keyword>
<keyword evidence="2 4" id="KW-0081">Bacteriolytic enzyme</keyword>
<keyword evidence="6" id="KW-1185">Reference proteome</keyword>
<dbReference type="InterPro" id="IPR051018">
    <property type="entry name" value="Bacteriophage_GH24"/>
</dbReference>
<comment type="catalytic activity">
    <reaction evidence="4">
        <text>Hydrolysis of (1-&gt;4)-beta-linkages between N-acetylmuramic acid and N-acetyl-D-glucosamine residues in a peptidoglycan and between N-acetyl-D-glucosamine residues in chitodextrins.</text>
        <dbReference type="EC" id="3.2.1.17"/>
    </reaction>
</comment>
<dbReference type="InterPro" id="IPR033907">
    <property type="entry name" value="Endolysin_autolysin"/>
</dbReference>
<evidence type="ECO:0000256" key="4">
    <source>
        <dbReference type="RuleBase" id="RU003788"/>
    </source>
</evidence>